<comment type="caution">
    <text evidence="2">The sequence shown here is derived from an EMBL/GenBank/DDBJ whole genome shotgun (WGS) entry which is preliminary data.</text>
</comment>
<reference evidence="2 3" key="1">
    <citation type="journal article" date="2017" name="Int. J. Syst. Evol. Microbiol.">
        <title>Mycobacterium talmoniae sp. nov., a slowly growing mycobacterium isolated from human respiratory samples.</title>
        <authorList>
            <person name="Davidson R.M."/>
            <person name="DeGroote M.A."/>
            <person name="Marola J.L."/>
            <person name="Buss S."/>
            <person name="Jones V."/>
            <person name="McNeil M.R."/>
            <person name="Freifeld A.G."/>
            <person name="Elaine Epperson L."/>
            <person name="Hasan N.A."/>
            <person name="Jackson M."/>
            <person name="Iwen P.C."/>
            <person name="Salfinger M."/>
            <person name="Strong M."/>
        </authorList>
    </citation>
    <scope>NUCLEOTIDE SEQUENCE [LARGE SCALE GENOMIC DNA]</scope>
    <source>
        <strain evidence="2 3">ATCC BAA-2683</strain>
    </source>
</reference>
<evidence type="ECO:0000256" key="1">
    <source>
        <dbReference type="SAM" id="MobiDB-lite"/>
    </source>
</evidence>
<gene>
    <name evidence="2" type="ORF">C1Y40_00928</name>
</gene>
<dbReference type="AlphaFoldDB" id="A0A2S8BQA2"/>
<feature type="region of interest" description="Disordered" evidence="1">
    <location>
        <begin position="231"/>
        <end position="292"/>
    </location>
</feature>
<name>A0A2S8BQA2_9MYCO</name>
<dbReference type="EMBL" id="PPEA01000132">
    <property type="protein sequence ID" value="PQM48858.1"/>
    <property type="molecule type" value="Genomic_DNA"/>
</dbReference>
<feature type="region of interest" description="Disordered" evidence="1">
    <location>
        <begin position="86"/>
        <end position="114"/>
    </location>
</feature>
<sequence length="292" mass="29935">MDQLAGRDQLPARVVVHRLAGEHHRRPAAQLLGVRANAPAAQRQTRRRAVAAVQHVQLVGFRVAQRPHLGGGAEQHVDRVDRHIGGQPAQGVDQAAGHVAASRPDGGGDQRKHPLGVGVAGHQVGGADLAQPLVEHVESLDHAVVREDPAVLQERVGVDHLVRSGGRVPDVRDERGAGHVVGFGGEVGVLPGRDGLFAQLRLPVAVEHAQAGAVGVAPALFGEAVRGVEQPKRGGHHLGPGVQREQAAHAGQPASCADSSATPGGRSPATASRAPAARGGPASSAGEWSSAS</sequence>
<organism evidence="2 3">
    <name type="scientific">Mycobacterium talmoniae</name>
    <dbReference type="NCBI Taxonomy" id="1858794"/>
    <lineage>
        <taxon>Bacteria</taxon>
        <taxon>Bacillati</taxon>
        <taxon>Actinomycetota</taxon>
        <taxon>Actinomycetes</taxon>
        <taxon>Mycobacteriales</taxon>
        <taxon>Mycobacteriaceae</taxon>
        <taxon>Mycobacterium</taxon>
    </lineage>
</organism>
<feature type="compositionally biased region" description="Low complexity" evidence="1">
    <location>
        <begin position="265"/>
        <end position="286"/>
    </location>
</feature>
<evidence type="ECO:0000313" key="3">
    <source>
        <dbReference type="Proteomes" id="UP000238296"/>
    </source>
</evidence>
<accession>A0A2S8BQA2</accession>
<protein>
    <submittedName>
        <fullName evidence="2">Uncharacterized protein</fullName>
    </submittedName>
</protein>
<proteinExistence type="predicted"/>
<dbReference type="Proteomes" id="UP000238296">
    <property type="component" value="Unassembled WGS sequence"/>
</dbReference>
<evidence type="ECO:0000313" key="2">
    <source>
        <dbReference type="EMBL" id="PQM48858.1"/>
    </source>
</evidence>